<evidence type="ECO:0008006" key="3">
    <source>
        <dbReference type="Google" id="ProtNLM"/>
    </source>
</evidence>
<dbReference type="Gene3D" id="3.30.420.430">
    <property type="match status" value="1"/>
</dbReference>
<accession>S9QKN9</accession>
<dbReference type="eggNOG" id="COG2931">
    <property type="taxonomic scope" value="Bacteria"/>
</dbReference>
<dbReference type="AlphaFoldDB" id="S9QKN9"/>
<proteinExistence type="predicted"/>
<keyword evidence="2" id="KW-1185">Reference proteome</keyword>
<dbReference type="OrthoDB" id="7858035at2"/>
<dbReference type="RefSeq" id="WP_021100039.1">
    <property type="nucleotide sequence ID" value="NZ_KE557306.1"/>
</dbReference>
<sequence>MSAFPAMMDANGNWSVTFGSNEIPQGEYISDVTVTTIDRNGNPDSVSTPVTVDTEVPDAPVVISYTEYTRGDPGVSGVGTELSDDIVAISQISGTGQVSNVAYDTRTVAEIPGVRDGELQFTFNERIPDGSNLVINAEDAVGNESATFVVLDDNAPGVVDVSLAGLSGFDVGAIDLSIAGDSALTLSEADLLGLSDDTNALIIHGDTSDTVNIAGAQATGATETIGGRVYDVYTLGDDGSLIIDHTVNVNY</sequence>
<evidence type="ECO:0000313" key="1">
    <source>
        <dbReference type="EMBL" id="EPX80133.1"/>
    </source>
</evidence>
<protein>
    <recommendedName>
        <fullName evidence="3">RTX toxin</fullName>
    </recommendedName>
</protein>
<evidence type="ECO:0000313" key="2">
    <source>
        <dbReference type="Proteomes" id="UP000015351"/>
    </source>
</evidence>
<name>S9QKN9_9RHOB</name>
<comment type="caution">
    <text evidence="1">The sequence shown here is derived from an EMBL/GenBank/DDBJ whole genome shotgun (WGS) entry which is preliminary data.</text>
</comment>
<organism evidence="1 2">
    <name type="scientific">Litoreibacter arenae DSM 19593</name>
    <dbReference type="NCBI Taxonomy" id="1123360"/>
    <lineage>
        <taxon>Bacteria</taxon>
        <taxon>Pseudomonadati</taxon>
        <taxon>Pseudomonadota</taxon>
        <taxon>Alphaproteobacteria</taxon>
        <taxon>Rhodobacterales</taxon>
        <taxon>Roseobacteraceae</taxon>
        <taxon>Litoreibacter</taxon>
    </lineage>
</organism>
<dbReference type="HOGENOM" id="CLU_1146521_0_0_5"/>
<dbReference type="EMBL" id="AONI01000009">
    <property type="protein sequence ID" value="EPX80133.1"/>
    <property type="molecule type" value="Genomic_DNA"/>
</dbReference>
<gene>
    <name evidence="1" type="ORF">thalar_01471</name>
</gene>
<dbReference type="Proteomes" id="UP000015351">
    <property type="component" value="Unassembled WGS sequence"/>
</dbReference>
<dbReference type="STRING" id="1123360.thalar_01471"/>
<reference evidence="2" key="1">
    <citation type="journal article" date="2013" name="Stand. Genomic Sci.">
        <title>Genome sequence of the Litoreibacter arenae type strain (DSM 19593(T)), a member of the Roseobacter clade isolated from sea sand.</title>
        <authorList>
            <person name="Riedel T."/>
            <person name="Fiebig A."/>
            <person name="Petersen J."/>
            <person name="Gronow S."/>
            <person name="Kyrpides N.C."/>
            <person name="Goker M."/>
            <person name="Klenk H.P."/>
        </authorList>
    </citation>
    <scope>NUCLEOTIDE SEQUENCE [LARGE SCALE GENOMIC DNA]</scope>
    <source>
        <strain evidence="2">DSM 19593</strain>
    </source>
</reference>